<evidence type="ECO:0000256" key="1">
    <source>
        <dbReference type="SAM" id="SignalP"/>
    </source>
</evidence>
<sequence length="78" mass="8574">MVSRISIMLLMLEMLQRFSLLPGLYFPCVLPSPSLGCRNLWIEASVSFAMEVSTTGCEWAQGIANSSDCLWSLADVGE</sequence>
<dbReference type="EMBL" id="BSYO01000003">
    <property type="protein sequence ID" value="GMH02199.1"/>
    <property type="molecule type" value="Genomic_DNA"/>
</dbReference>
<comment type="caution">
    <text evidence="2">The sequence shown here is derived from an EMBL/GenBank/DDBJ whole genome shotgun (WGS) entry which is preliminary data.</text>
</comment>
<reference evidence="2" key="1">
    <citation type="submission" date="2023-05" db="EMBL/GenBank/DDBJ databases">
        <title>Nepenthes gracilis genome sequencing.</title>
        <authorList>
            <person name="Fukushima K."/>
        </authorList>
    </citation>
    <scope>NUCLEOTIDE SEQUENCE</scope>
    <source>
        <strain evidence="2">SING2019-196</strain>
    </source>
</reference>
<dbReference type="AlphaFoldDB" id="A0AAD3S0R7"/>
<protein>
    <recommendedName>
        <fullName evidence="4">Secreted protein</fullName>
    </recommendedName>
</protein>
<gene>
    <name evidence="2" type="ORF">Nepgr_004038</name>
</gene>
<feature type="chain" id="PRO_5042030290" description="Secreted protein" evidence="1">
    <location>
        <begin position="21"/>
        <end position="78"/>
    </location>
</feature>
<keyword evidence="1" id="KW-0732">Signal</keyword>
<feature type="signal peptide" evidence="1">
    <location>
        <begin position="1"/>
        <end position="20"/>
    </location>
</feature>
<keyword evidence="3" id="KW-1185">Reference proteome</keyword>
<accession>A0AAD3S0R7</accession>
<evidence type="ECO:0000313" key="3">
    <source>
        <dbReference type="Proteomes" id="UP001279734"/>
    </source>
</evidence>
<evidence type="ECO:0008006" key="4">
    <source>
        <dbReference type="Google" id="ProtNLM"/>
    </source>
</evidence>
<name>A0AAD3S0R7_NEPGR</name>
<proteinExistence type="predicted"/>
<dbReference type="Proteomes" id="UP001279734">
    <property type="component" value="Unassembled WGS sequence"/>
</dbReference>
<evidence type="ECO:0000313" key="2">
    <source>
        <dbReference type="EMBL" id="GMH02199.1"/>
    </source>
</evidence>
<organism evidence="2 3">
    <name type="scientific">Nepenthes gracilis</name>
    <name type="common">Slender pitcher plant</name>
    <dbReference type="NCBI Taxonomy" id="150966"/>
    <lineage>
        <taxon>Eukaryota</taxon>
        <taxon>Viridiplantae</taxon>
        <taxon>Streptophyta</taxon>
        <taxon>Embryophyta</taxon>
        <taxon>Tracheophyta</taxon>
        <taxon>Spermatophyta</taxon>
        <taxon>Magnoliopsida</taxon>
        <taxon>eudicotyledons</taxon>
        <taxon>Gunneridae</taxon>
        <taxon>Pentapetalae</taxon>
        <taxon>Caryophyllales</taxon>
        <taxon>Nepenthaceae</taxon>
        <taxon>Nepenthes</taxon>
    </lineage>
</organism>